<keyword evidence="2" id="KW-1185">Reference proteome</keyword>
<sequence>MRHLTQAVPQLLSTYAEVLFAQFKINAVLFFH</sequence>
<evidence type="ECO:0000313" key="2">
    <source>
        <dbReference type="Proteomes" id="UP000199533"/>
    </source>
</evidence>
<dbReference type="Proteomes" id="UP000199533">
    <property type="component" value="Unassembled WGS sequence"/>
</dbReference>
<reference evidence="2" key="1">
    <citation type="submission" date="2016-10" db="EMBL/GenBank/DDBJ databases">
        <authorList>
            <person name="Varghese N."/>
            <person name="Submissions S."/>
        </authorList>
    </citation>
    <scope>NUCLEOTIDE SEQUENCE [LARGE SCALE GENOMIC DNA]</scope>
    <source>
        <strain evidence="2">Nm69</strain>
    </source>
</reference>
<organism evidence="1 2">
    <name type="scientific">Nitrosomonas aestuarii</name>
    <dbReference type="NCBI Taxonomy" id="52441"/>
    <lineage>
        <taxon>Bacteria</taxon>
        <taxon>Pseudomonadati</taxon>
        <taxon>Pseudomonadota</taxon>
        <taxon>Betaproteobacteria</taxon>
        <taxon>Nitrosomonadales</taxon>
        <taxon>Nitrosomonadaceae</taxon>
        <taxon>Nitrosomonas</taxon>
    </lineage>
</organism>
<proteinExistence type="predicted"/>
<gene>
    <name evidence="1" type="ORF">SAMN05216302_100581</name>
</gene>
<name>A0A1I3Z431_9PROT</name>
<accession>A0A1I3Z431</accession>
<protein>
    <submittedName>
        <fullName evidence="1">Uncharacterized protein</fullName>
    </submittedName>
</protein>
<dbReference type="EMBL" id="FOSP01000005">
    <property type="protein sequence ID" value="SFK38873.1"/>
    <property type="molecule type" value="Genomic_DNA"/>
</dbReference>
<dbReference type="AlphaFoldDB" id="A0A1I3Z431"/>
<evidence type="ECO:0000313" key="1">
    <source>
        <dbReference type="EMBL" id="SFK38873.1"/>
    </source>
</evidence>